<reference evidence="1 2" key="1">
    <citation type="submission" date="2024-03" db="EMBL/GenBank/DDBJ databases">
        <title>Human intestinal bacterial collection.</title>
        <authorList>
            <person name="Pauvert C."/>
            <person name="Hitch T.C.A."/>
            <person name="Clavel T."/>
        </authorList>
    </citation>
    <scope>NUCLEOTIDE SEQUENCE [LARGE SCALE GENOMIC DNA]</scope>
    <source>
        <strain evidence="1 2">CLA-AA-H192</strain>
    </source>
</reference>
<comment type="caution">
    <text evidence="1">The sequence shown here is derived from an EMBL/GenBank/DDBJ whole genome shotgun (WGS) entry which is preliminary data.</text>
</comment>
<dbReference type="Proteomes" id="UP001491552">
    <property type="component" value="Unassembled WGS sequence"/>
</dbReference>
<protein>
    <submittedName>
        <fullName evidence="1">Uncharacterized protein</fullName>
    </submittedName>
</protein>
<proteinExistence type="predicted"/>
<evidence type="ECO:0000313" key="2">
    <source>
        <dbReference type="Proteomes" id="UP001491552"/>
    </source>
</evidence>
<gene>
    <name evidence="1" type="ORF">WMO66_09745</name>
</gene>
<evidence type="ECO:0000313" key="1">
    <source>
        <dbReference type="EMBL" id="MEQ2511523.1"/>
    </source>
</evidence>
<accession>A0ABV1G7Y7</accession>
<organism evidence="1 2">
    <name type="scientific">Faecousia intestinalis</name>
    <dbReference type="NCBI Taxonomy" id="3133167"/>
    <lineage>
        <taxon>Bacteria</taxon>
        <taxon>Bacillati</taxon>
        <taxon>Bacillota</taxon>
        <taxon>Clostridia</taxon>
        <taxon>Eubacteriales</taxon>
        <taxon>Oscillospiraceae</taxon>
        <taxon>Faecousia</taxon>
    </lineage>
</organism>
<dbReference type="RefSeq" id="WP_349136242.1">
    <property type="nucleotide sequence ID" value="NZ_JBBMFF010000237.1"/>
</dbReference>
<sequence>MIIRLKEWISKPDHDGNGRLNAWMEDGEVNFPIPIETHNVFPEDVRMNETQDFELILECAGKPEVYEDEDAYNNAARHSMAPESVIPAGVFSVSGDADSEQSAYIILNGKVVKTYEDSAQFGFDEADILYTLSCLGNEYDAVLHSEFSDDVQMKEGNIVSCVYLVQGWPKQKDSGDE</sequence>
<keyword evidence="2" id="KW-1185">Reference proteome</keyword>
<dbReference type="EMBL" id="JBBMFF010000237">
    <property type="protein sequence ID" value="MEQ2511523.1"/>
    <property type="molecule type" value="Genomic_DNA"/>
</dbReference>
<name>A0ABV1G7Y7_9FIRM</name>